<keyword evidence="3" id="KW-1185">Reference proteome</keyword>
<dbReference type="Gene3D" id="1.10.10.10">
    <property type="entry name" value="Winged helix-like DNA-binding domain superfamily/Winged helix DNA-binding domain"/>
    <property type="match status" value="1"/>
</dbReference>
<dbReference type="GO" id="GO:0003700">
    <property type="term" value="F:DNA-binding transcription factor activity"/>
    <property type="evidence" value="ECO:0007669"/>
    <property type="project" value="InterPro"/>
</dbReference>
<evidence type="ECO:0000259" key="1">
    <source>
        <dbReference type="Pfam" id="PF00126"/>
    </source>
</evidence>
<dbReference type="AlphaFoldDB" id="A0A1X6ZR91"/>
<organism evidence="2 3">
    <name type="scientific">Roseovarius halotolerans</name>
    <dbReference type="NCBI Taxonomy" id="505353"/>
    <lineage>
        <taxon>Bacteria</taxon>
        <taxon>Pseudomonadati</taxon>
        <taxon>Pseudomonadota</taxon>
        <taxon>Alphaproteobacteria</taxon>
        <taxon>Rhodobacterales</taxon>
        <taxon>Roseobacteraceae</taxon>
        <taxon>Roseovarius</taxon>
    </lineage>
</organism>
<dbReference type="OrthoDB" id="9800709at2"/>
<dbReference type="RefSeq" id="WP_085818694.1">
    <property type="nucleotide sequence ID" value="NZ_FWFU01000004.1"/>
</dbReference>
<protein>
    <submittedName>
        <fullName evidence="2">Molybdenum-pterin-binding protein MopA</fullName>
    </submittedName>
</protein>
<evidence type="ECO:0000313" key="2">
    <source>
        <dbReference type="EMBL" id="SLN57244.1"/>
    </source>
</evidence>
<dbReference type="SUPFAM" id="SSF46785">
    <property type="entry name" value="Winged helix' DNA-binding domain"/>
    <property type="match status" value="1"/>
</dbReference>
<dbReference type="Pfam" id="PF00126">
    <property type="entry name" value="HTH_1"/>
    <property type="match status" value="1"/>
</dbReference>
<accession>A0A1X6ZR91</accession>
<dbReference type="InterPro" id="IPR000847">
    <property type="entry name" value="LysR_HTH_N"/>
</dbReference>
<proteinExistence type="predicted"/>
<dbReference type="InterPro" id="IPR051815">
    <property type="entry name" value="Molybdate_resp_trans_reg"/>
</dbReference>
<dbReference type="InterPro" id="IPR036390">
    <property type="entry name" value="WH_DNA-bd_sf"/>
</dbReference>
<sequence>MTEPTNAPRFRLRLVFASNEMLGPGKAELLERIAETGSIAAAGRGMGMSYKRAWQLVETMNAMFRAPLVESTRGGARGGGAVVTETGQAVLAEFRGLEEASRTAGADHIARLTGMLRDIPDGK</sequence>
<dbReference type="PANTHER" id="PTHR30432">
    <property type="entry name" value="TRANSCRIPTIONAL REGULATOR MODE"/>
    <property type="match status" value="1"/>
</dbReference>
<dbReference type="InterPro" id="IPR036388">
    <property type="entry name" value="WH-like_DNA-bd_sf"/>
</dbReference>
<evidence type="ECO:0000313" key="3">
    <source>
        <dbReference type="Proteomes" id="UP000193207"/>
    </source>
</evidence>
<gene>
    <name evidence="2" type="primary">mopA</name>
    <name evidence="2" type="ORF">ROH8110_03150</name>
</gene>
<dbReference type="PANTHER" id="PTHR30432:SF1">
    <property type="entry name" value="DNA-BINDING TRANSCRIPTIONAL DUAL REGULATOR MODE"/>
    <property type="match status" value="1"/>
</dbReference>
<dbReference type="EMBL" id="FWFU01000004">
    <property type="protein sequence ID" value="SLN57244.1"/>
    <property type="molecule type" value="Genomic_DNA"/>
</dbReference>
<reference evidence="2 3" key="1">
    <citation type="submission" date="2017-03" db="EMBL/GenBank/DDBJ databases">
        <authorList>
            <person name="Afonso C.L."/>
            <person name="Miller P.J."/>
            <person name="Scott M.A."/>
            <person name="Spackman E."/>
            <person name="Goraichik I."/>
            <person name="Dimitrov K.M."/>
            <person name="Suarez D.L."/>
            <person name="Swayne D.E."/>
        </authorList>
    </citation>
    <scope>NUCLEOTIDE SEQUENCE [LARGE SCALE GENOMIC DNA]</scope>
    <source>
        <strain evidence="2 3">CECT 8110</strain>
    </source>
</reference>
<feature type="domain" description="HTH lysR-type" evidence="1">
    <location>
        <begin position="28"/>
        <end position="88"/>
    </location>
</feature>
<name>A0A1X6ZR91_9RHOB</name>
<dbReference type="Proteomes" id="UP000193207">
    <property type="component" value="Unassembled WGS sequence"/>
</dbReference>